<keyword evidence="2" id="KW-1185">Reference proteome</keyword>
<dbReference type="AlphaFoldDB" id="A0A326UBA1"/>
<evidence type="ECO:0000313" key="1">
    <source>
        <dbReference type="EMBL" id="PZW34272.1"/>
    </source>
</evidence>
<dbReference type="Proteomes" id="UP000248806">
    <property type="component" value="Unassembled WGS sequence"/>
</dbReference>
<dbReference type="EMBL" id="QKUF01000002">
    <property type="protein sequence ID" value="PZW34272.1"/>
    <property type="molecule type" value="Genomic_DNA"/>
</dbReference>
<protein>
    <submittedName>
        <fullName evidence="1">Uncharacterized protein</fullName>
    </submittedName>
</protein>
<dbReference type="RefSeq" id="WP_111319682.1">
    <property type="nucleotide sequence ID" value="NZ_BIFX01000001.1"/>
</dbReference>
<reference evidence="1 2" key="1">
    <citation type="submission" date="2018-06" db="EMBL/GenBank/DDBJ databases">
        <title>Genomic Encyclopedia of Archaeal and Bacterial Type Strains, Phase II (KMG-II): from individual species to whole genera.</title>
        <authorList>
            <person name="Goeker M."/>
        </authorList>
    </citation>
    <scope>NUCLEOTIDE SEQUENCE [LARGE SCALE GENOMIC DNA]</scope>
    <source>
        <strain evidence="1 2">ATCC BAA-1881</strain>
    </source>
</reference>
<comment type="caution">
    <text evidence="1">The sequence shown here is derived from an EMBL/GenBank/DDBJ whole genome shotgun (WGS) entry which is preliminary data.</text>
</comment>
<accession>A0A326UBA1</accession>
<sequence length="76" mass="8511">MKIIPYCLSQVLFFGIIPEGNIFSKPLECSVRTEGKENEVLEAFKVGVRLRKGLLLRHLPELPSEDGPCPEDGREA</sequence>
<name>A0A326UBA1_THEHA</name>
<organism evidence="1 2">
    <name type="scientific">Thermosporothrix hazakensis</name>
    <dbReference type="NCBI Taxonomy" id="644383"/>
    <lineage>
        <taxon>Bacteria</taxon>
        <taxon>Bacillati</taxon>
        <taxon>Chloroflexota</taxon>
        <taxon>Ktedonobacteria</taxon>
        <taxon>Ktedonobacterales</taxon>
        <taxon>Thermosporotrichaceae</taxon>
        <taxon>Thermosporothrix</taxon>
    </lineage>
</organism>
<evidence type="ECO:0000313" key="2">
    <source>
        <dbReference type="Proteomes" id="UP000248806"/>
    </source>
</evidence>
<proteinExistence type="predicted"/>
<gene>
    <name evidence="1" type="ORF">EI42_01109</name>
</gene>